<feature type="domain" description="SpaA-like prealbumin fold" evidence="6">
    <location>
        <begin position="560"/>
        <end position="642"/>
    </location>
</feature>
<evidence type="ECO:0000313" key="7">
    <source>
        <dbReference type="EMBL" id="KKI49367.1"/>
    </source>
</evidence>
<dbReference type="RefSeq" id="WP_046444966.1">
    <property type="nucleotide sequence ID" value="NZ_LAYJ01000134.1"/>
</dbReference>
<dbReference type="Proteomes" id="UP000034076">
    <property type="component" value="Unassembled WGS sequence"/>
</dbReference>
<keyword evidence="4" id="KW-0812">Transmembrane</keyword>
<dbReference type="Gene3D" id="2.60.40.10">
    <property type="entry name" value="Immunoglobulins"/>
    <property type="match status" value="4"/>
</dbReference>
<dbReference type="Pfam" id="PF17802">
    <property type="entry name" value="SpaA"/>
    <property type="match status" value="4"/>
</dbReference>
<dbReference type="InterPro" id="IPR041033">
    <property type="entry name" value="SpaA_PFL_dom_1"/>
</dbReference>
<dbReference type="GO" id="GO:0005518">
    <property type="term" value="F:collagen binding"/>
    <property type="evidence" value="ECO:0007669"/>
    <property type="project" value="InterPro"/>
</dbReference>
<protein>
    <submittedName>
        <fullName evidence="7">Collagen adhesion protein</fullName>
    </submittedName>
</protein>
<dbReference type="PANTHER" id="PTHR36108">
    <property type="entry name" value="COLOSSIN-B-RELATED"/>
    <property type="match status" value="1"/>
</dbReference>
<proteinExistence type="inferred from homology"/>
<gene>
    <name evidence="7" type="ORF">CHK_3219</name>
</gene>
<keyword evidence="2" id="KW-0964">Secreted</keyword>
<dbReference type="SUPFAM" id="SSF49401">
    <property type="entry name" value="Bacterial adhesins"/>
    <property type="match status" value="3"/>
</dbReference>
<keyword evidence="3" id="KW-0732">Signal</keyword>
<evidence type="ECO:0000256" key="1">
    <source>
        <dbReference type="ARBA" id="ARBA00007257"/>
    </source>
</evidence>
<keyword evidence="4" id="KW-1133">Transmembrane helix</keyword>
<reference evidence="7 8" key="1">
    <citation type="submission" date="2015-04" db="EMBL/GenBank/DDBJ databases">
        <title>Draft genome sequence of bacteremic isolate Catabacter hongkongensis type strain HKU16T.</title>
        <authorList>
            <person name="Lau S.K."/>
            <person name="Teng J.L."/>
            <person name="Huang Y."/>
            <person name="Curreem S.O."/>
            <person name="Tsui S.K."/>
            <person name="Woo P.C."/>
        </authorList>
    </citation>
    <scope>NUCLEOTIDE SEQUENCE [LARGE SCALE GENOMIC DNA]</scope>
    <source>
        <strain evidence="7 8">HKU16</strain>
    </source>
</reference>
<evidence type="ECO:0000256" key="3">
    <source>
        <dbReference type="ARBA" id="ARBA00022729"/>
    </source>
</evidence>
<evidence type="ECO:0000259" key="5">
    <source>
        <dbReference type="Pfam" id="PF05737"/>
    </source>
</evidence>
<sequence length="888" mass="96337">MRQQGAIKTVKDVDYSSPVNGKTITWQVVLNNDHKTITKGLLTDMANYIIDGQVTDCSVVDNGSDGNGNTLLGNDKYSYTNLPAGFKLELDASLFPTDHSFTITFKTPLKYTGQDPSLTTYKNTAFFEDGLGIYTSEAQVSLNKQTQQNGGKSGSYNAVTKQITWSIYTNYAKTGLQNARIDDPIPDDQVFVPGSTRIYFYSVAPDGGYTQLRELTPEEYGYFMISEPANPSGTDKTLTVRLPDAAPDAVKGVPVASSELPPLFLVQFDTTVEGTVVKKEYTNEADFYNDFTPKETLTSKVAVNNGGSLAYKNGYQGADGYAYWNVTINPSQSTLTDTKVVDVPSSNQSILMSSLTINGMQVDQSGKLTPDLGVTLVQGTDYDAAYTNVNGTWTLTVTLKGQYATIDRAYYMSYKAAIYVDPSNGSATQQITNTATITGNNGGSHSESVTTPLGVDVNRGGGTLRGAFQKLTIQKVDMDGNPLAGAQFQLYDKNGDPVGGITTSDAQGIITYENLVSGDYTIQEVAVPPGYTLTTVLSSGVPISLSPDNNIFTFTNGLTQVEFVKENEIGWPVSGATFAIEQQVADGWQTVRENLTTDSAGQILVKGLSVGHYRFVETRRADEYILNTTPMEFDVTTNPDVIKVGSFIDYQGSFRMVKESDTGQPLEGVVFELYKMGDTPSLISELTTDSSGWIGLGGLSPGSYKLVETKTLDGLVLDERPIFFSITDSYAGAFPTLDLRKFINHQYKGNLEISKTDLQGAPLAEAVFSVYSSNGNLILDHITTDKSGKAVVTGLLPGEYYFVETKAPDGYILDEEKHLFSVVYDAKGQHISVEQTVTNTPLSPDALTTSRPQTGDNSSLGLWIALCLAAGTTTVVLLRYKYKKQHEK</sequence>
<dbReference type="STRING" id="270498.CHK_3219"/>
<accession>A0A0M2NG06</accession>
<dbReference type="OrthoDB" id="9804660at2"/>
<keyword evidence="8" id="KW-1185">Reference proteome</keyword>
<dbReference type="InterPro" id="IPR008456">
    <property type="entry name" value="Collagen-bd_dom"/>
</dbReference>
<feature type="domain" description="Collagen binding" evidence="5">
    <location>
        <begin position="149"/>
        <end position="287"/>
    </location>
</feature>
<feature type="transmembrane region" description="Helical" evidence="4">
    <location>
        <begin position="860"/>
        <end position="880"/>
    </location>
</feature>
<dbReference type="InterPro" id="IPR013783">
    <property type="entry name" value="Ig-like_fold"/>
</dbReference>
<dbReference type="Pfam" id="PF05737">
    <property type="entry name" value="Collagen_bind"/>
    <property type="match status" value="2"/>
</dbReference>
<organism evidence="7 8">
    <name type="scientific">Christensenella hongkongensis</name>
    <dbReference type="NCBI Taxonomy" id="270498"/>
    <lineage>
        <taxon>Bacteria</taxon>
        <taxon>Bacillati</taxon>
        <taxon>Bacillota</taxon>
        <taxon>Clostridia</taxon>
        <taxon>Christensenellales</taxon>
        <taxon>Christensenellaceae</taxon>
        <taxon>Christensenella</taxon>
    </lineage>
</organism>
<dbReference type="EMBL" id="LAYJ01000134">
    <property type="protein sequence ID" value="KKI49367.1"/>
    <property type="molecule type" value="Genomic_DNA"/>
</dbReference>
<dbReference type="Gene3D" id="2.60.40.740">
    <property type="match status" value="3"/>
</dbReference>
<feature type="domain" description="SpaA-like prealbumin fold" evidence="6">
    <location>
        <begin position="653"/>
        <end position="729"/>
    </location>
</feature>
<dbReference type="SUPFAM" id="SSF49478">
    <property type="entry name" value="Cna protein B-type domain"/>
    <property type="match status" value="4"/>
</dbReference>
<dbReference type="AlphaFoldDB" id="A0A0M2NG06"/>
<feature type="domain" description="SpaA-like prealbumin fold" evidence="6">
    <location>
        <begin position="470"/>
        <end position="535"/>
    </location>
</feature>
<comment type="similarity">
    <text evidence="1">Belongs to the serine-aspartate repeat-containing protein (SDr) family.</text>
</comment>
<dbReference type="PANTHER" id="PTHR36108:SF13">
    <property type="entry name" value="COLOSSIN-B-RELATED"/>
    <property type="match status" value="1"/>
</dbReference>
<keyword evidence="4" id="KW-0472">Membrane</keyword>
<comment type="caution">
    <text evidence="7">The sequence shown here is derived from an EMBL/GenBank/DDBJ whole genome shotgun (WGS) entry which is preliminary data.</text>
</comment>
<evidence type="ECO:0000256" key="2">
    <source>
        <dbReference type="ARBA" id="ARBA00022525"/>
    </source>
</evidence>
<feature type="domain" description="SpaA-like prealbumin fold" evidence="6">
    <location>
        <begin position="749"/>
        <end position="833"/>
    </location>
</feature>
<dbReference type="InterPro" id="IPR008966">
    <property type="entry name" value="Adhesion_dom_sf"/>
</dbReference>
<evidence type="ECO:0000259" key="6">
    <source>
        <dbReference type="Pfam" id="PF17802"/>
    </source>
</evidence>
<evidence type="ECO:0000256" key="4">
    <source>
        <dbReference type="SAM" id="Phobius"/>
    </source>
</evidence>
<feature type="domain" description="Collagen binding" evidence="5">
    <location>
        <begin position="310"/>
        <end position="441"/>
    </location>
</feature>
<name>A0A0M2NG06_9FIRM</name>
<evidence type="ECO:0000313" key="8">
    <source>
        <dbReference type="Proteomes" id="UP000034076"/>
    </source>
</evidence>